<evidence type="ECO:0008006" key="4">
    <source>
        <dbReference type="Google" id="ProtNLM"/>
    </source>
</evidence>
<dbReference type="EMBL" id="JAACJJ010000057">
    <property type="protein sequence ID" value="KAF5310539.1"/>
    <property type="molecule type" value="Genomic_DNA"/>
</dbReference>
<comment type="caution">
    <text evidence="2">The sequence shown here is derived from an EMBL/GenBank/DDBJ whole genome shotgun (WGS) entry which is preliminary data.</text>
</comment>
<dbReference type="PANTHER" id="PTHR35567">
    <property type="entry name" value="MALATE DEHYDROGENASE (AFU_ORTHOLOGUE AFUA_2G13800)"/>
    <property type="match status" value="1"/>
</dbReference>
<dbReference type="PANTHER" id="PTHR35567:SF1">
    <property type="entry name" value="CONSERVED FUNGAL PROTEIN (AFU_ORTHOLOGUE AFUA_1G14230)"/>
    <property type="match status" value="1"/>
</dbReference>
<organism evidence="2 3">
    <name type="scientific">Psilocybe cf. subviscida</name>
    <dbReference type="NCBI Taxonomy" id="2480587"/>
    <lineage>
        <taxon>Eukaryota</taxon>
        <taxon>Fungi</taxon>
        <taxon>Dikarya</taxon>
        <taxon>Basidiomycota</taxon>
        <taxon>Agaricomycotina</taxon>
        <taxon>Agaricomycetes</taxon>
        <taxon>Agaricomycetidae</taxon>
        <taxon>Agaricales</taxon>
        <taxon>Agaricineae</taxon>
        <taxon>Strophariaceae</taxon>
        <taxon>Psilocybe</taxon>
    </lineage>
</organism>
<name>A0A8H5ATD4_9AGAR</name>
<feature type="chain" id="PRO_5034740061" description="Malate dehydrogenase" evidence="1">
    <location>
        <begin position="22"/>
        <end position="231"/>
    </location>
</feature>
<dbReference type="AlphaFoldDB" id="A0A8H5ATD4"/>
<evidence type="ECO:0000313" key="2">
    <source>
        <dbReference type="EMBL" id="KAF5310539.1"/>
    </source>
</evidence>
<reference evidence="2 3" key="1">
    <citation type="journal article" date="2020" name="ISME J.">
        <title>Uncovering the hidden diversity of litter-decomposition mechanisms in mushroom-forming fungi.</title>
        <authorList>
            <person name="Floudas D."/>
            <person name="Bentzer J."/>
            <person name="Ahren D."/>
            <person name="Johansson T."/>
            <person name="Persson P."/>
            <person name="Tunlid A."/>
        </authorList>
    </citation>
    <scope>NUCLEOTIDE SEQUENCE [LARGE SCALE GENOMIC DNA]</scope>
    <source>
        <strain evidence="2 3">CBS 101986</strain>
    </source>
</reference>
<dbReference type="InterPro" id="IPR021851">
    <property type="entry name" value="DUF3455"/>
</dbReference>
<keyword evidence="3" id="KW-1185">Reference proteome</keyword>
<sequence>MLSFTTLISLSLALTAPFAASARVIKRSGCDVSSMAIPHLPATMSQSTLKGAWVGIAIGTQNYTCSSAGTYTNVGALAELFDVSCLVNTPIFASLPDLAINAWEAAPPAVPASQLISLLHGFGGVLGQHYYVVNPLTGTGINPKWDFTSASHAGDASAYVVAAKTTGTAAPTGSQDIDWVFLTGLTGENKLAQQVYRTDTRLGQPPATCTPGTPNIVVKYAAKYWGYGSSL</sequence>
<evidence type="ECO:0000256" key="1">
    <source>
        <dbReference type="SAM" id="SignalP"/>
    </source>
</evidence>
<evidence type="ECO:0000313" key="3">
    <source>
        <dbReference type="Proteomes" id="UP000567179"/>
    </source>
</evidence>
<proteinExistence type="predicted"/>
<dbReference type="OrthoDB" id="1859733at2759"/>
<keyword evidence="1" id="KW-0732">Signal</keyword>
<feature type="signal peptide" evidence="1">
    <location>
        <begin position="1"/>
        <end position="21"/>
    </location>
</feature>
<gene>
    <name evidence="2" type="ORF">D9619_007846</name>
</gene>
<protein>
    <recommendedName>
        <fullName evidence="4">Malate dehydrogenase</fullName>
    </recommendedName>
</protein>
<dbReference type="Pfam" id="PF11937">
    <property type="entry name" value="DUF3455"/>
    <property type="match status" value="1"/>
</dbReference>
<dbReference type="Proteomes" id="UP000567179">
    <property type="component" value="Unassembled WGS sequence"/>
</dbReference>
<accession>A0A8H5ATD4</accession>